<feature type="region of interest" description="Disordered" evidence="1">
    <location>
        <begin position="187"/>
        <end position="322"/>
    </location>
</feature>
<feature type="compositionally biased region" description="Low complexity" evidence="1">
    <location>
        <begin position="342"/>
        <end position="355"/>
    </location>
</feature>
<feature type="compositionally biased region" description="Low complexity" evidence="1">
    <location>
        <begin position="111"/>
        <end position="133"/>
    </location>
</feature>
<feature type="region of interest" description="Disordered" evidence="1">
    <location>
        <begin position="1"/>
        <end position="59"/>
    </location>
</feature>
<dbReference type="EMBL" id="HBNR01073421">
    <property type="protein sequence ID" value="CAE4649525.1"/>
    <property type="molecule type" value="Transcribed_RNA"/>
</dbReference>
<reference evidence="2" key="1">
    <citation type="submission" date="2021-01" db="EMBL/GenBank/DDBJ databases">
        <authorList>
            <person name="Corre E."/>
            <person name="Pelletier E."/>
            <person name="Niang G."/>
            <person name="Scheremetjew M."/>
            <person name="Finn R."/>
            <person name="Kale V."/>
            <person name="Holt S."/>
            <person name="Cochrane G."/>
            <person name="Meng A."/>
            <person name="Brown T."/>
            <person name="Cohen L."/>
        </authorList>
    </citation>
    <scope>NUCLEOTIDE SEQUENCE</scope>
    <source>
        <strain evidence="2">CCMP3105</strain>
    </source>
</reference>
<feature type="compositionally biased region" description="Pro residues" evidence="1">
    <location>
        <begin position="423"/>
        <end position="438"/>
    </location>
</feature>
<evidence type="ECO:0000313" key="3">
    <source>
        <dbReference type="EMBL" id="CAE4649529.1"/>
    </source>
</evidence>
<feature type="compositionally biased region" description="Polar residues" evidence="1">
    <location>
        <begin position="134"/>
        <end position="152"/>
    </location>
</feature>
<gene>
    <name evidence="2" type="ORF">AMON00008_LOCUS52083</name>
    <name evidence="3" type="ORF">AMON00008_LOCUS52084</name>
</gene>
<protein>
    <submittedName>
        <fullName evidence="2">Uncharacterized protein</fullName>
    </submittedName>
</protein>
<dbReference type="AlphaFoldDB" id="A0A6T1LAR2"/>
<dbReference type="EMBL" id="HBNR01073422">
    <property type="protein sequence ID" value="CAE4649529.1"/>
    <property type="molecule type" value="Transcribed_RNA"/>
</dbReference>
<feature type="region of interest" description="Disordered" evidence="1">
    <location>
        <begin position="342"/>
        <end position="463"/>
    </location>
</feature>
<name>A0A6T1LAR2_9DINO</name>
<feature type="compositionally biased region" description="Basic and acidic residues" evidence="1">
    <location>
        <begin position="244"/>
        <end position="255"/>
    </location>
</feature>
<proteinExistence type="predicted"/>
<evidence type="ECO:0000313" key="2">
    <source>
        <dbReference type="EMBL" id="CAE4649525.1"/>
    </source>
</evidence>
<feature type="compositionally biased region" description="Low complexity" evidence="1">
    <location>
        <begin position="368"/>
        <end position="384"/>
    </location>
</feature>
<accession>A0A6T1LAR2</accession>
<evidence type="ECO:0000256" key="1">
    <source>
        <dbReference type="SAM" id="MobiDB-lite"/>
    </source>
</evidence>
<feature type="region of interest" description="Disordered" evidence="1">
    <location>
        <begin position="80"/>
        <end position="173"/>
    </location>
</feature>
<organism evidence="2">
    <name type="scientific">Alexandrium monilatum</name>
    <dbReference type="NCBI Taxonomy" id="311494"/>
    <lineage>
        <taxon>Eukaryota</taxon>
        <taxon>Sar</taxon>
        <taxon>Alveolata</taxon>
        <taxon>Dinophyceae</taxon>
        <taxon>Gonyaulacales</taxon>
        <taxon>Pyrocystaceae</taxon>
        <taxon>Alexandrium</taxon>
    </lineage>
</organism>
<sequence>MCQQVPSRMAAVPAKHRRPGSSALSYAPAQGPPSHKRPSARAGSNSARGQPPHSHFDVDACSDEVDLLCERADRVIREGQAATLRPDAPGRTAALGSGMQPAAPRGRHSSLGRQRAGSRSARRGCSSTAGSRATSRCSSLARSPGSRCSSVASFRGGPDARASSSATPRTRGLVSISRVCRAASLNAGVQRQPASRGSAPMQASPSPPRRKRVVQSATARDAPAAFQQQCVRPVVAPQTARARSSRESSVGRERLGVYSRGGTPLPSGAAVTMPTTERERRTSRRGGRSQPRTAAAPRGPRVQTPHGQQFTQPSPPREGVMLHEPGQRLAGLGLGGPASPLACAAAEGSAERPACTVPRALSPPAGSPATPARALASEAALRAPPFWPAQTPTPRGGGGGAAALPPVVLRKALPPRVAGRAAPTPPQAPPTAPSPPSGSSPRGVGGGRPPAAAAHGEEVPSLEELRRELRRERDAYLQRRAVTG</sequence>